<dbReference type="Gene3D" id="3.30.2350.10">
    <property type="entry name" value="Pseudouridine synthase"/>
    <property type="match status" value="1"/>
</dbReference>
<feature type="active site" description="Nucleophile" evidence="5">
    <location>
        <position position="55"/>
    </location>
</feature>
<name>A0ABX5FGC6_9BURK</name>
<organism evidence="8 9">
    <name type="scientific">Candidatus Pandoraea novymonadis</name>
    <dbReference type="NCBI Taxonomy" id="1808959"/>
    <lineage>
        <taxon>Bacteria</taxon>
        <taxon>Pseudomonadati</taxon>
        <taxon>Pseudomonadota</taxon>
        <taxon>Betaproteobacteria</taxon>
        <taxon>Burkholderiales</taxon>
        <taxon>Burkholderiaceae</taxon>
        <taxon>Pandoraea</taxon>
    </lineage>
</organism>
<dbReference type="SUPFAM" id="SSF55120">
    <property type="entry name" value="Pseudouridine synthase"/>
    <property type="match status" value="1"/>
</dbReference>
<dbReference type="NCBIfam" id="TIGR00431">
    <property type="entry name" value="TruB"/>
    <property type="match status" value="1"/>
</dbReference>
<evidence type="ECO:0000313" key="8">
    <source>
        <dbReference type="EMBL" id="PSB92262.1"/>
    </source>
</evidence>
<dbReference type="PANTHER" id="PTHR13767">
    <property type="entry name" value="TRNA-PSEUDOURIDINE SYNTHASE"/>
    <property type="match status" value="1"/>
</dbReference>
<dbReference type="InterPro" id="IPR020103">
    <property type="entry name" value="PsdUridine_synth_cat_dom_sf"/>
</dbReference>
<dbReference type="EC" id="5.4.99.25" evidence="5"/>
<comment type="similarity">
    <text evidence="2 5">Belongs to the pseudouridine synthase TruB family. Type 1 subfamily.</text>
</comment>
<feature type="domain" description="tRNA pseudouridylate synthase B C-terminal" evidence="7">
    <location>
        <begin position="200"/>
        <end position="257"/>
    </location>
</feature>
<dbReference type="EMBL" id="MUHY01000001">
    <property type="protein sequence ID" value="PSB92262.1"/>
    <property type="molecule type" value="Genomic_DNA"/>
</dbReference>
<dbReference type="InterPro" id="IPR032819">
    <property type="entry name" value="TruB_C"/>
</dbReference>
<gene>
    <name evidence="5 8" type="primary">truB</name>
    <name evidence="8" type="ORF">BZL35_00498</name>
</gene>
<dbReference type="CDD" id="cd02573">
    <property type="entry name" value="PseudoU_synth_EcTruB"/>
    <property type="match status" value="1"/>
</dbReference>
<comment type="function">
    <text evidence="5">Responsible for synthesis of pseudouridine from uracil-55 in the psi GC loop of transfer RNAs.</text>
</comment>
<dbReference type="InterPro" id="IPR014780">
    <property type="entry name" value="tRNA_psdUridine_synth_TruB"/>
</dbReference>
<dbReference type="HAMAP" id="MF_01080">
    <property type="entry name" value="TruB_bact"/>
    <property type="match status" value="1"/>
</dbReference>
<keyword evidence="3 5" id="KW-0819">tRNA processing</keyword>
<feature type="domain" description="Pseudouridine synthase II N-terminal" evidence="6">
    <location>
        <begin position="41"/>
        <end position="199"/>
    </location>
</feature>
<evidence type="ECO:0000313" key="9">
    <source>
        <dbReference type="Proteomes" id="UP000242660"/>
    </source>
</evidence>
<protein>
    <recommendedName>
        <fullName evidence="5">tRNA pseudouridine synthase B</fullName>
        <ecNumber evidence="5">5.4.99.25</ecNumber>
    </recommendedName>
    <alternativeName>
        <fullName evidence="5">tRNA pseudouridine(55) synthase</fullName>
        <shortName evidence="5">Psi55 synthase</shortName>
    </alternativeName>
    <alternativeName>
        <fullName evidence="5">tRNA pseudouridylate synthase</fullName>
    </alternativeName>
    <alternativeName>
        <fullName evidence="5">tRNA-uridine isomerase</fullName>
    </alternativeName>
</protein>
<evidence type="ECO:0000259" key="7">
    <source>
        <dbReference type="Pfam" id="PF16198"/>
    </source>
</evidence>
<dbReference type="Pfam" id="PF16198">
    <property type="entry name" value="TruB_C_2"/>
    <property type="match status" value="1"/>
</dbReference>
<evidence type="ECO:0000256" key="4">
    <source>
        <dbReference type="ARBA" id="ARBA00023235"/>
    </source>
</evidence>
<accession>A0ABX5FGC6</accession>
<dbReference type="Proteomes" id="UP000242660">
    <property type="component" value="Unassembled WGS sequence"/>
</dbReference>
<comment type="caution">
    <text evidence="8">The sequence shown here is derived from an EMBL/GenBank/DDBJ whole genome shotgun (WGS) entry which is preliminary data.</text>
</comment>
<reference evidence="8 9" key="1">
    <citation type="journal article" date="2017" name="Front. Microbiol.">
        <title>Genome of Ca. Pandoraea novymonadis, an Endosymbiotic Bacterium of the Trypanosomatid Novymonas esmeraldas.</title>
        <authorList>
            <person name="Kostygov A.Y."/>
            <person name="Butenko A."/>
            <person name="Nenarokova A."/>
            <person name="Tashyreva D."/>
            <person name="Flegontov P."/>
            <person name="Lukes J."/>
            <person name="Yurchenko V."/>
        </authorList>
    </citation>
    <scope>NUCLEOTIDE SEQUENCE [LARGE SCALE GENOMIC DNA]</scope>
    <source>
        <strain evidence="8 9">E262</strain>
    </source>
</reference>
<proteinExistence type="inferred from homology"/>
<evidence type="ECO:0000256" key="3">
    <source>
        <dbReference type="ARBA" id="ARBA00022694"/>
    </source>
</evidence>
<dbReference type="PANTHER" id="PTHR13767:SF2">
    <property type="entry name" value="PSEUDOURIDYLATE SYNTHASE TRUB1"/>
    <property type="match status" value="1"/>
</dbReference>
<dbReference type="InterPro" id="IPR002501">
    <property type="entry name" value="PsdUridine_synth_N"/>
</dbReference>
<keyword evidence="9" id="KW-1185">Reference proteome</keyword>
<evidence type="ECO:0000256" key="2">
    <source>
        <dbReference type="ARBA" id="ARBA00005642"/>
    </source>
</evidence>
<evidence type="ECO:0000256" key="1">
    <source>
        <dbReference type="ARBA" id="ARBA00000385"/>
    </source>
</evidence>
<keyword evidence="4 5" id="KW-0413">Isomerase</keyword>
<sequence length="343" mass="38091">MIDPRPNRLYQTLPRFALDGVLLLDKPIGLSSNCALMRAKYLLQALKAGHTGTLDPLATGLLPLCFGEATKFSQGLLNADKTYEACVRLGQTTTTGDAEGEIIERKPVMCDADVVCAMLPRFVGRISQVPPMYSALKFDGKPLYEYARAGKMVERKSREVTIRTLEMLSWLGNSSSNNQGQFETPTFTLRVTCSKGTYIRTLAEDIGIMLGCGAHLTALRRTAVGQLDLSDALSLDVLSVMAHQERIDKLAPVDTLLKTLPYICLDESLSKRFCYGQRLRLDKTRFAQMLYETGIHSEIEVRVYRESVQSDFDQMKSRHFLGVAKIGPEALLKPQCLLVASTQ</sequence>
<comment type="catalytic activity">
    <reaction evidence="1 5">
        <text>uridine(55) in tRNA = pseudouridine(55) in tRNA</text>
        <dbReference type="Rhea" id="RHEA:42532"/>
        <dbReference type="Rhea" id="RHEA-COMP:10101"/>
        <dbReference type="Rhea" id="RHEA-COMP:10102"/>
        <dbReference type="ChEBI" id="CHEBI:65314"/>
        <dbReference type="ChEBI" id="CHEBI:65315"/>
        <dbReference type="EC" id="5.4.99.25"/>
    </reaction>
</comment>
<evidence type="ECO:0000259" key="6">
    <source>
        <dbReference type="Pfam" id="PF01509"/>
    </source>
</evidence>
<evidence type="ECO:0000256" key="5">
    <source>
        <dbReference type="HAMAP-Rule" id="MF_01080"/>
    </source>
</evidence>
<dbReference type="Pfam" id="PF01509">
    <property type="entry name" value="TruB_N"/>
    <property type="match status" value="1"/>
</dbReference>